<dbReference type="PROSITE" id="PS51231">
    <property type="entry name" value="DAD"/>
    <property type="match status" value="1"/>
</dbReference>
<feature type="region of interest" description="Disordered" evidence="4">
    <location>
        <begin position="1"/>
        <end position="36"/>
    </location>
</feature>
<gene>
    <name evidence="8" type="primary">Diaph3</name>
    <name evidence="8" type="ORF">STECAR_R05665</name>
</gene>
<dbReference type="SUPFAM" id="SSF101447">
    <property type="entry name" value="Formin homology 2 domain (FH2 domain)"/>
    <property type="match status" value="1"/>
</dbReference>
<dbReference type="InterPro" id="IPR015425">
    <property type="entry name" value="FH2_Formin"/>
</dbReference>
<dbReference type="SMART" id="SM01139">
    <property type="entry name" value="Drf_FH3"/>
    <property type="match status" value="1"/>
</dbReference>
<proteinExistence type="inferred from homology"/>
<evidence type="ECO:0000259" key="5">
    <source>
        <dbReference type="PROSITE" id="PS51231"/>
    </source>
</evidence>
<feature type="compositionally biased region" description="Polar residues" evidence="4">
    <location>
        <begin position="1023"/>
        <end position="1033"/>
    </location>
</feature>
<feature type="region of interest" description="Disordered" evidence="4">
    <location>
        <begin position="499"/>
        <end position="536"/>
    </location>
</feature>
<feature type="compositionally biased region" description="Polar residues" evidence="4">
    <location>
        <begin position="25"/>
        <end position="34"/>
    </location>
</feature>
<dbReference type="PROSITE" id="PS51232">
    <property type="entry name" value="GBD_FH3"/>
    <property type="match status" value="1"/>
</dbReference>
<dbReference type="Gene3D" id="1.25.10.10">
    <property type="entry name" value="Leucine-rich Repeat Variant"/>
    <property type="match status" value="1"/>
</dbReference>
<feature type="coiled-coil region" evidence="3">
    <location>
        <begin position="451"/>
        <end position="478"/>
    </location>
</feature>
<dbReference type="GO" id="GO:0005884">
    <property type="term" value="C:actin filament"/>
    <property type="evidence" value="ECO:0007669"/>
    <property type="project" value="TreeGrafter"/>
</dbReference>
<dbReference type="InterPro" id="IPR044933">
    <property type="entry name" value="DIA_GBD_sf"/>
</dbReference>
<dbReference type="Pfam" id="PF06367">
    <property type="entry name" value="Drf_FH3"/>
    <property type="match status" value="1"/>
</dbReference>
<dbReference type="Gene3D" id="1.20.58.630">
    <property type="match status" value="1"/>
</dbReference>
<evidence type="ECO:0000256" key="3">
    <source>
        <dbReference type="SAM" id="Coils"/>
    </source>
</evidence>
<dbReference type="AlphaFoldDB" id="A0A7K6WS79"/>
<dbReference type="Gene3D" id="6.10.30.30">
    <property type="match status" value="1"/>
</dbReference>
<dbReference type="InterPro" id="IPR014768">
    <property type="entry name" value="GBD/FH3_dom"/>
</dbReference>
<protein>
    <submittedName>
        <fullName evidence="8">DIAP3 protein</fullName>
    </submittedName>
</protein>
<dbReference type="InterPro" id="IPR010472">
    <property type="entry name" value="FH3_dom"/>
</dbReference>
<evidence type="ECO:0000256" key="1">
    <source>
        <dbReference type="ARBA" id="ARBA00008214"/>
    </source>
</evidence>
<dbReference type="InterPro" id="IPR011989">
    <property type="entry name" value="ARM-like"/>
</dbReference>
<feature type="non-terminal residue" evidence="8">
    <location>
        <position position="1"/>
    </location>
</feature>
<evidence type="ECO:0000256" key="2">
    <source>
        <dbReference type="ARBA" id="ARBA00023054"/>
    </source>
</evidence>
<feature type="non-terminal residue" evidence="8">
    <location>
        <position position="1041"/>
    </location>
</feature>
<comment type="similarity">
    <text evidence="1">Belongs to the formin homology family. Diaphanous subfamily.</text>
</comment>
<dbReference type="SMART" id="SM01140">
    <property type="entry name" value="Drf_GBD"/>
    <property type="match status" value="1"/>
</dbReference>
<evidence type="ECO:0000256" key="4">
    <source>
        <dbReference type="SAM" id="MobiDB-lite"/>
    </source>
</evidence>
<keyword evidence="9" id="KW-1185">Reference proteome</keyword>
<dbReference type="InterPro" id="IPR042201">
    <property type="entry name" value="FH2_Formin_sf"/>
</dbReference>
<dbReference type="EMBL" id="VZSC01014454">
    <property type="protein sequence ID" value="NWX49115.1"/>
    <property type="molecule type" value="Genomic_DNA"/>
</dbReference>
<sequence>LDRFASIRIPGSKKERPPLPHMKQSHSTDWSSTPMDAEDFAPKPLSEREIIALFEKMMEDMNLNEDKKMPLREKDFNTKKEMVMQYISTASKSGSLKSSRKILPQEFIQELKSGSTDERLVTCLESLRVSLTSNPVSWVENFGREGLGLLLDVLERLVETKNQDKVVKRSQHKVIQCLRAFMNNKYGLERILGEERSLLLLIKAIDPKQTNMMTDIVKLLSAMCIVGEENILEKILEAVTAAAEERNVDRFCPIVEGLQDNSVQLQVACMQLINALVTSPDDLDFRLHIRNEFMRSGLKEILPQLKCIKNEALDIQLKVFNEHKEEDMIEFSHRLEDIRSELEYPFDTSKRNMNKINDTSAEGYFLSILQHLLLIRNDYFIRPQYFKLIEECVSQIVLHRSGTDPDFTYRKRLDINFGHLIDICVDKARLEECEERASELSRKLEKDFVVHQETQALLQKKEERINELEAELQAFKSQYGPLPPGFLPSRRGDASVFPLEVAGPNQLPPPPPPPLPSNGAIPPPPPPPPPPPLLNGLGIPLAFGGAPPPPPLPGLPGAQWSPPSCPLPFGMKPKKEFRPEVTMKRLNWSKIRPQEMTESCFWVKAEEDKYENADMLCKLELTFCCQKRMKKEEENFEEKKSIKKRIKELKVLDPKIAQNLSIFLGFFRVPYEEIKMMILEVDETQLSESMIQNLIKHLPEQEQLNALSKLKSEYNNLSEPEQFGVVMSNVKRLRPRLSAILFKLQFEEQVNNIKPDIMAVSAACEEIKKSKSFSKLLELVLLMGNYMNAGSRNAQTFGYNLSSLCKLKDTKSADQKTTLLHFLVEVCEERYQDLLNFVEDFQHLDKASKVSAENLEKSLKHMERQLQQLEKDLQSFPIPEDKHDKFVAKIFLCHAKEDFQKLARMHENMEKLYRNVMGYYAIDPKKVSVEEFLTDLNNFRIMFTQAVKENMRRREAEEKQRRAKIAKEKAEKEKQERQQKKKRLLEMKTEGEETGVMDNLLEALQSGAAFRDRRKRTARSKDIPQNLSPTTQRPVLKACNH</sequence>
<dbReference type="PANTHER" id="PTHR45691">
    <property type="entry name" value="PROTEIN DIAPHANOUS"/>
    <property type="match status" value="1"/>
</dbReference>
<dbReference type="SUPFAM" id="SSF48371">
    <property type="entry name" value="ARM repeat"/>
    <property type="match status" value="1"/>
</dbReference>
<feature type="compositionally biased region" description="Pro residues" evidence="4">
    <location>
        <begin position="506"/>
        <end position="533"/>
    </location>
</feature>
<dbReference type="Pfam" id="PF06371">
    <property type="entry name" value="Drf_GBD"/>
    <property type="match status" value="1"/>
</dbReference>
<dbReference type="GO" id="GO:0031267">
    <property type="term" value="F:small GTPase binding"/>
    <property type="evidence" value="ECO:0007669"/>
    <property type="project" value="InterPro"/>
</dbReference>
<accession>A0A7K6WS79</accession>
<evidence type="ECO:0000313" key="8">
    <source>
        <dbReference type="EMBL" id="NWX49115.1"/>
    </source>
</evidence>
<dbReference type="Pfam" id="PF02181">
    <property type="entry name" value="FH2"/>
    <property type="match status" value="1"/>
</dbReference>
<dbReference type="Gene3D" id="1.20.58.2220">
    <property type="entry name" value="Formin, FH2 domain"/>
    <property type="match status" value="1"/>
</dbReference>
<feature type="domain" description="DAD" evidence="5">
    <location>
        <begin position="992"/>
        <end position="1022"/>
    </location>
</feature>
<feature type="region of interest" description="Disordered" evidence="4">
    <location>
        <begin position="950"/>
        <end position="1041"/>
    </location>
</feature>
<evidence type="ECO:0000259" key="7">
    <source>
        <dbReference type="PROSITE" id="PS51444"/>
    </source>
</evidence>
<dbReference type="InterPro" id="IPR014767">
    <property type="entry name" value="DAD_dom"/>
</dbReference>
<dbReference type="FunFam" id="1.20.58.630:FF:000001">
    <property type="entry name" value="Diaphanous related formin 1"/>
    <property type="match status" value="1"/>
</dbReference>
<dbReference type="Proteomes" id="UP000516988">
    <property type="component" value="Unassembled WGS sequence"/>
</dbReference>
<dbReference type="SMART" id="SM00498">
    <property type="entry name" value="FH2"/>
    <property type="match status" value="1"/>
</dbReference>
<dbReference type="GO" id="GO:0030041">
    <property type="term" value="P:actin filament polymerization"/>
    <property type="evidence" value="ECO:0007669"/>
    <property type="project" value="TreeGrafter"/>
</dbReference>
<organism evidence="8 9">
    <name type="scientific">Steatornis caripensis</name>
    <name type="common">Oilbird</name>
    <dbReference type="NCBI Taxonomy" id="48435"/>
    <lineage>
        <taxon>Eukaryota</taxon>
        <taxon>Metazoa</taxon>
        <taxon>Chordata</taxon>
        <taxon>Craniata</taxon>
        <taxon>Vertebrata</taxon>
        <taxon>Euteleostomi</taxon>
        <taxon>Archelosauria</taxon>
        <taxon>Archosauria</taxon>
        <taxon>Dinosauria</taxon>
        <taxon>Saurischia</taxon>
        <taxon>Theropoda</taxon>
        <taxon>Coelurosauria</taxon>
        <taxon>Aves</taxon>
        <taxon>Neognathae</taxon>
        <taxon>Neoaves</taxon>
        <taxon>Strisores</taxon>
        <taxon>Caprimulgiformes</taxon>
        <taxon>Steatornithidae</taxon>
        <taxon>Steatornis</taxon>
    </lineage>
</organism>
<feature type="compositionally biased region" description="Basic and acidic residues" evidence="4">
    <location>
        <begin position="950"/>
        <end position="991"/>
    </location>
</feature>
<dbReference type="InterPro" id="IPR051412">
    <property type="entry name" value="Formin_Homology_Diaphanous_sf"/>
</dbReference>
<comment type="caution">
    <text evidence="8">The sequence shown here is derived from an EMBL/GenBank/DDBJ whole genome shotgun (WGS) entry which is preliminary data.</text>
</comment>
<feature type="domain" description="FH2" evidence="7">
    <location>
        <begin position="573"/>
        <end position="969"/>
    </location>
</feature>
<dbReference type="PROSITE" id="PS51444">
    <property type="entry name" value="FH2"/>
    <property type="match status" value="1"/>
</dbReference>
<feature type="domain" description="GBD/FH3" evidence="6">
    <location>
        <begin position="42"/>
        <end position="404"/>
    </location>
</feature>
<dbReference type="OrthoDB" id="1104827at2759"/>
<reference evidence="8 9" key="1">
    <citation type="submission" date="2019-09" db="EMBL/GenBank/DDBJ databases">
        <title>Bird 10,000 Genomes (B10K) Project - Family phase.</title>
        <authorList>
            <person name="Zhang G."/>
        </authorList>
    </citation>
    <scope>NUCLEOTIDE SEQUENCE [LARGE SCALE GENOMIC DNA]</scope>
    <source>
        <strain evidence="8">OUT-0004</strain>
    </source>
</reference>
<dbReference type="Gene3D" id="1.10.238.150">
    <property type="entry name" value="Formin, FH3 diaphanous domain"/>
    <property type="match status" value="1"/>
</dbReference>
<dbReference type="Gene3D" id="1.10.20.40">
    <property type="entry name" value="Formin, diaphanous GTPase-binding domain"/>
    <property type="match status" value="1"/>
</dbReference>
<name>A0A7K6WS79_STECA</name>
<dbReference type="InterPro" id="IPR010473">
    <property type="entry name" value="GTPase-bd"/>
</dbReference>
<dbReference type="PANTHER" id="PTHR45691:SF9">
    <property type="entry name" value="PROTEIN DIAPHANOUS HOMOLOG 3"/>
    <property type="match status" value="1"/>
</dbReference>
<dbReference type="InterPro" id="IPR016024">
    <property type="entry name" value="ARM-type_fold"/>
</dbReference>
<evidence type="ECO:0000313" key="9">
    <source>
        <dbReference type="Proteomes" id="UP000516988"/>
    </source>
</evidence>
<keyword evidence="2 3" id="KW-0175">Coiled coil</keyword>
<dbReference type="GO" id="GO:0003779">
    <property type="term" value="F:actin binding"/>
    <property type="evidence" value="ECO:0007669"/>
    <property type="project" value="InterPro"/>
</dbReference>
<evidence type="ECO:0000259" key="6">
    <source>
        <dbReference type="PROSITE" id="PS51232"/>
    </source>
</evidence>